<comment type="caution">
    <text evidence="1">The sequence shown here is derived from an EMBL/GenBank/DDBJ whole genome shotgun (WGS) entry which is preliminary data.</text>
</comment>
<evidence type="ECO:0000313" key="2">
    <source>
        <dbReference type="Proteomes" id="UP001164250"/>
    </source>
</evidence>
<name>A0ACC1B9Y6_9ROSI</name>
<dbReference type="EMBL" id="CM047902">
    <property type="protein sequence ID" value="KAJ0095656.1"/>
    <property type="molecule type" value="Genomic_DNA"/>
</dbReference>
<protein>
    <submittedName>
        <fullName evidence="1">Uncharacterized protein</fullName>
    </submittedName>
</protein>
<proteinExistence type="predicted"/>
<reference evidence="2" key="1">
    <citation type="journal article" date="2023" name="G3 (Bethesda)">
        <title>Genome assembly and association tests identify interacting loci associated with vigor, precocity, and sex in interspecific pistachio rootstocks.</title>
        <authorList>
            <person name="Palmer W."/>
            <person name="Jacygrad E."/>
            <person name="Sagayaradj S."/>
            <person name="Cavanaugh K."/>
            <person name="Han R."/>
            <person name="Bertier L."/>
            <person name="Beede B."/>
            <person name="Kafkas S."/>
            <person name="Golino D."/>
            <person name="Preece J."/>
            <person name="Michelmore R."/>
        </authorList>
    </citation>
    <scope>NUCLEOTIDE SEQUENCE [LARGE SCALE GENOMIC DNA]</scope>
</reference>
<keyword evidence="2" id="KW-1185">Reference proteome</keyword>
<dbReference type="Proteomes" id="UP001164250">
    <property type="component" value="Chromosome 6"/>
</dbReference>
<evidence type="ECO:0000313" key="1">
    <source>
        <dbReference type="EMBL" id="KAJ0095656.1"/>
    </source>
</evidence>
<organism evidence="1 2">
    <name type="scientific">Pistacia atlantica</name>
    <dbReference type="NCBI Taxonomy" id="434234"/>
    <lineage>
        <taxon>Eukaryota</taxon>
        <taxon>Viridiplantae</taxon>
        <taxon>Streptophyta</taxon>
        <taxon>Embryophyta</taxon>
        <taxon>Tracheophyta</taxon>
        <taxon>Spermatophyta</taxon>
        <taxon>Magnoliopsida</taxon>
        <taxon>eudicotyledons</taxon>
        <taxon>Gunneridae</taxon>
        <taxon>Pentapetalae</taxon>
        <taxon>rosids</taxon>
        <taxon>malvids</taxon>
        <taxon>Sapindales</taxon>
        <taxon>Anacardiaceae</taxon>
        <taxon>Pistacia</taxon>
    </lineage>
</organism>
<sequence>MCCCAHILNLIVQDDLLVIGEAIAKICDNVAYWTTSPTREQIFDEATHQLSIQSTKKLALDCKTC</sequence>
<accession>A0ACC1B9Y6</accession>
<gene>
    <name evidence="1" type="ORF">Patl1_15923</name>
</gene>